<dbReference type="Proteomes" id="UP000199481">
    <property type="component" value="Unassembled WGS sequence"/>
</dbReference>
<name>A0A1H0Z999_9LACT</name>
<reference evidence="2" key="1">
    <citation type="submission" date="2016-10" db="EMBL/GenBank/DDBJ databases">
        <authorList>
            <person name="Varghese N."/>
            <person name="Submissions S."/>
        </authorList>
    </citation>
    <scope>NUCLEOTIDE SEQUENCE [LARGE SCALE GENOMIC DNA]</scope>
    <source>
        <strain evidence="2">MPL-11</strain>
    </source>
</reference>
<organism evidence="1 2">
    <name type="scientific">Carnobacterium viridans</name>
    <dbReference type="NCBI Taxonomy" id="174587"/>
    <lineage>
        <taxon>Bacteria</taxon>
        <taxon>Bacillati</taxon>
        <taxon>Bacillota</taxon>
        <taxon>Bacilli</taxon>
        <taxon>Lactobacillales</taxon>
        <taxon>Carnobacteriaceae</taxon>
        <taxon>Carnobacterium</taxon>
    </lineage>
</organism>
<dbReference type="InterPro" id="IPR015018">
    <property type="entry name" value="DUF1905"/>
</dbReference>
<evidence type="ECO:0008006" key="3">
    <source>
        <dbReference type="Google" id="ProtNLM"/>
    </source>
</evidence>
<dbReference type="EMBL" id="FNJW01000008">
    <property type="protein sequence ID" value="SDQ23920.1"/>
    <property type="molecule type" value="Genomic_DNA"/>
</dbReference>
<keyword evidence="2" id="KW-1185">Reference proteome</keyword>
<dbReference type="OrthoDB" id="9800461at2"/>
<evidence type="ECO:0000313" key="1">
    <source>
        <dbReference type="EMBL" id="SDQ23920.1"/>
    </source>
</evidence>
<sequence>MIKIIDNQKLELHYKEGFGSWTYHLRLPGTADIKGKWGHLKVSGTIDDFKVKNIYLAPRKDEDKIISINKEIRDAIGKGGGEIVTVTLYLHD</sequence>
<dbReference type="SUPFAM" id="SSF141694">
    <property type="entry name" value="AF2212/PG0164-like"/>
    <property type="match status" value="1"/>
</dbReference>
<dbReference type="InterPro" id="IPR037079">
    <property type="entry name" value="AF2212/PG0164-like_sf"/>
</dbReference>
<proteinExistence type="predicted"/>
<accession>A0A1H0Z999</accession>
<protein>
    <recommendedName>
        <fullName evidence="3">DUF1905 domain-containing protein</fullName>
    </recommendedName>
</protein>
<dbReference type="RefSeq" id="WP_035020323.1">
    <property type="nucleotide sequence ID" value="NZ_CP084916.1"/>
</dbReference>
<dbReference type="Pfam" id="PF08922">
    <property type="entry name" value="DUF1905"/>
    <property type="match status" value="1"/>
</dbReference>
<evidence type="ECO:0000313" key="2">
    <source>
        <dbReference type="Proteomes" id="UP000199481"/>
    </source>
</evidence>
<gene>
    <name evidence="1" type="ORF">SAMN04487752_1385</name>
</gene>
<dbReference type="Gene3D" id="2.40.30.100">
    <property type="entry name" value="AF2212/PG0164-like"/>
    <property type="match status" value="1"/>
</dbReference>
<dbReference type="AlphaFoldDB" id="A0A1H0Z999"/>